<gene>
    <name evidence="1" type="ORF">K4L44_09375</name>
</gene>
<evidence type="ECO:0000313" key="1">
    <source>
        <dbReference type="EMBL" id="QZE12798.1"/>
    </source>
</evidence>
<keyword evidence="2" id="KW-1185">Reference proteome</keyword>
<evidence type="ECO:0000313" key="2">
    <source>
        <dbReference type="Proteomes" id="UP000826212"/>
    </source>
</evidence>
<dbReference type="EMBL" id="CP081303">
    <property type="protein sequence ID" value="QZE12798.1"/>
    <property type="molecule type" value="Genomic_DNA"/>
</dbReference>
<dbReference type="Proteomes" id="UP000826212">
    <property type="component" value="Chromosome"/>
</dbReference>
<name>A0AC61NBE8_9BACT</name>
<keyword evidence="1" id="KW-0449">Lipoprotein</keyword>
<reference evidence="1" key="1">
    <citation type="submission" date="2021-08" db="EMBL/GenBank/DDBJ databases">
        <title>Novel anaerobic bacterium isolated from sea squirt in East Sea, Republic of Korea.</title>
        <authorList>
            <person name="Nguyen T.H."/>
            <person name="Li Z."/>
            <person name="Lee Y.-J."/>
            <person name="Ko J."/>
            <person name="Kim S.-G."/>
        </authorList>
    </citation>
    <scope>NUCLEOTIDE SEQUENCE</scope>
    <source>
        <strain evidence="1">KCTC 25031</strain>
    </source>
</reference>
<accession>A0AC61NBE8</accession>
<sequence length="509" mass="57672">MFKNNILKVLLALVALSGCTSDFDQLNNNPTQVTDLDSKYLFTTVEKRGGFSNWGIYQLMQSLYVNQYAQYWANTTNYFPSDRYTMNNGWIEGVWNEFYSEHFRVLNQIIADPNENVNRVQMARIYRAFMFQRWTDTWGAIPYSEASIGISKPKYDSQESIYHNLIVELEDAISKLDPNMEAGGFGSADVIYQGSTAKWKRFANSLLLRMAIHISNVEPDLARETATKAIASGVMTSNDDAAVLPSDPNNREATNPIHEIAYWNEFRMSKTMEIYMNGDKLGVVDPRLKMYWAPVAVRNNEDPYDVSNFKGVQNGLAVKDVPTGDLGSYSNVGPIASKYTYDADKKKYMPLDAGKELPMFIFSYAEVCFLKAEAVMNLGVSGDSKSLYEEGIRASMLQWSQESHKVYQGPVPTEKEIANYIASVSGTIDQEKITTQKWLALFPDGFEGWTEFRRTGFPNFIPIPAPDPSATLNGETFINRLAYPLVEKNLNPNSYNANAMLGDKMWWQR</sequence>
<proteinExistence type="predicted"/>
<organism evidence="1 2">
    <name type="scientific">Halosquirtibacter laminarini</name>
    <dbReference type="NCBI Taxonomy" id="3374600"/>
    <lineage>
        <taxon>Bacteria</taxon>
        <taxon>Pseudomonadati</taxon>
        <taxon>Bacteroidota</taxon>
        <taxon>Bacteroidia</taxon>
        <taxon>Marinilabiliales</taxon>
        <taxon>Prolixibacteraceae</taxon>
        <taxon>Halosquirtibacter</taxon>
    </lineage>
</organism>
<protein>
    <submittedName>
        <fullName evidence="1">SusD/RagB family nutrient-binding outer membrane lipoprotein</fullName>
    </submittedName>
</protein>